<evidence type="ECO:0000256" key="4">
    <source>
        <dbReference type="ARBA" id="ARBA00022490"/>
    </source>
</evidence>
<evidence type="ECO:0000256" key="5">
    <source>
        <dbReference type="ARBA" id="ARBA00022516"/>
    </source>
</evidence>
<proteinExistence type="inferred from homology"/>
<feature type="active site" evidence="13">
    <location>
        <position position="283"/>
    </location>
</feature>
<comment type="similarity">
    <text evidence="2 13">Belongs to the thiolase-like superfamily. FabH family.</text>
</comment>
<keyword evidence="4 13" id="KW-0963">Cytoplasm</keyword>
<dbReference type="GO" id="GO:0005737">
    <property type="term" value="C:cytoplasm"/>
    <property type="evidence" value="ECO:0007669"/>
    <property type="project" value="UniProtKB-SubCell"/>
</dbReference>
<comment type="caution">
    <text evidence="16">The sequence shown here is derived from an EMBL/GenBank/DDBJ whole genome shotgun (WGS) entry which is preliminary data.</text>
</comment>
<dbReference type="InterPro" id="IPR016039">
    <property type="entry name" value="Thiolase-like"/>
</dbReference>
<evidence type="ECO:0000313" key="16">
    <source>
        <dbReference type="EMBL" id="HED10384.1"/>
    </source>
</evidence>
<evidence type="ECO:0000256" key="2">
    <source>
        <dbReference type="ARBA" id="ARBA00008642"/>
    </source>
</evidence>
<keyword evidence="7 13" id="KW-0276">Fatty acid metabolism</keyword>
<comment type="function">
    <text evidence="13">Catalyzes the condensation reaction of fatty acid synthesis by the addition to an acyl acceptor of two carbons from malonyl-ACP. Catalyzes the first condensation reaction which initiates fatty acid synthesis and may therefore play a role in governing the total rate of fatty acid production. Possesses both acetoacetyl-ACP synthase and acetyl transacylase activities. Its substrate specificity determines the biosynthesis of branched-chain and/or straight-chain of fatty acids.</text>
</comment>
<evidence type="ECO:0000259" key="15">
    <source>
        <dbReference type="Pfam" id="PF08545"/>
    </source>
</evidence>
<evidence type="ECO:0000256" key="13">
    <source>
        <dbReference type="HAMAP-Rule" id="MF_01815"/>
    </source>
</evidence>
<keyword evidence="8 13" id="KW-0443">Lipid metabolism</keyword>
<keyword evidence="10 13" id="KW-0511">Multifunctional enzyme</keyword>
<dbReference type="SUPFAM" id="SSF53901">
    <property type="entry name" value="Thiolase-like"/>
    <property type="match status" value="1"/>
</dbReference>
<dbReference type="PANTHER" id="PTHR34069">
    <property type="entry name" value="3-OXOACYL-[ACYL-CARRIER-PROTEIN] SYNTHASE 3"/>
    <property type="match status" value="1"/>
</dbReference>
<dbReference type="GO" id="GO:0033818">
    <property type="term" value="F:beta-ketoacyl-acyl-carrier-protein synthase III activity"/>
    <property type="evidence" value="ECO:0007669"/>
    <property type="project" value="UniProtKB-UniRule"/>
</dbReference>
<evidence type="ECO:0000256" key="12">
    <source>
        <dbReference type="ARBA" id="ARBA00051096"/>
    </source>
</evidence>
<reference evidence="16" key="1">
    <citation type="journal article" date="2020" name="mSystems">
        <title>Genome- and Community-Level Interaction Insights into Carbon Utilization and Element Cycling Functions of Hydrothermarchaeota in Hydrothermal Sediment.</title>
        <authorList>
            <person name="Zhou Z."/>
            <person name="Liu Y."/>
            <person name="Xu W."/>
            <person name="Pan J."/>
            <person name="Luo Z.H."/>
            <person name="Li M."/>
        </authorList>
    </citation>
    <scope>NUCLEOTIDE SEQUENCE [LARGE SCALE GENOMIC DNA]</scope>
    <source>
        <strain evidence="16">HyVt-456</strain>
    </source>
</reference>
<dbReference type="PANTHER" id="PTHR34069:SF2">
    <property type="entry name" value="BETA-KETOACYL-[ACYL-CARRIER-PROTEIN] SYNTHASE III"/>
    <property type="match status" value="1"/>
</dbReference>
<dbReference type="Gene3D" id="3.40.47.10">
    <property type="match status" value="1"/>
</dbReference>
<comment type="pathway">
    <text evidence="1 13">Lipid metabolism; fatty acid biosynthesis.</text>
</comment>
<dbReference type="EMBL" id="DRLD01000187">
    <property type="protein sequence ID" value="HED10384.1"/>
    <property type="molecule type" value="Genomic_DNA"/>
</dbReference>
<dbReference type="NCBIfam" id="NF006829">
    <property type="entry name" value="PRK09352.1"/>
    <property type="match status" value="1"/>
</dbReference>
<dbReference type="EC" id="2.3.1.180" evidence="3 13"/>
<name>A0A7V1LLU1_CALAY</name>
<dbReference type="GO" id="GO:0006633">
    <property type="term" value="P:fatty acid biosynthetic process"/>
    <property type="evidence" value="ECO:0007669"/>
    <property type="project" value="UniProtKB-UniRule"/>
</dbReference>
<keyword evidence="5 13" id="KW-0444">Lipid biosynthesis</keyword>
<keyword evidence="6 13" id="KW-0808">Transferase</keyword>
<dbReference type="CDD" id="cd00830">
    <property type="entry name" value="KAS_III"/>
    <property type="match status" value="1"/>
</dbReference>
<evidence type="ECO:0000256" key="8">
    <source>
        <dbReference type="ARBA" id="ARBA00023098"/>
    </source>
</evidence>
<evidence type="ECO:0000256" key="10">
    <source>
        <dbReference type="ARBA" id="ARBA00023268"/>
    </source>
</evidence>
<keyword evidence="11 13" id="KW-0012">Acyltransferase</keyword>
<dbReference type="HAMAP" id="MF_01815">
    <property type="entry name" value="FabH"/>
    <property type="match status" value="1"/>
</dbReference>
<organism evidence="16">
    <name type="scientific">Caldithrix abyssi</name>
    <dbReference type="NCBI Taxonomy" id="187145"/>
    <lineage>
        <taxon>Bacteria</taxon>
        <taxon>Pseudomonadati</taxon>
        <taxon>Calditrichota</taxon>
        <taxon>Calditrichia</taxon>
        <taxon>Calditrichales</taxon>
        <taxon>Calditrichaceae</taxon>
        <taxon>Caldithrix</taxon>
    </lineage>
</organism>
<feature type="active site" evidence="13">
    <location>
        <position position="114"/>
    </location>
</feature>
<comment type="subcellular location">
    <subcellularLocation>
        <location evidence="13">Cytoplasm</location>
    </subcellularLocation>
</comment>
<evidence type="ECO:0000259" key="14">
    <source>
        <dbReference type="Pfam" id="PF08541"/>
    </source>
</evidence>
<evidence type="ECO:0000256" key="11">
    <source>
        <dbReference type="ARBA" id="ARBA00023315"/>
    </source>
</evidence>
<dbReference type="GO" id="GO:0044550">
    <property type="term" value="P:secondary metabolite biosynthetic process"/>
    <property type="evidence" value="ECO:0007669"/>
    <property type="project" value="TreeGrafter"/>
</dbReference>
<feature type="active site" evidence="13">
    <location>
        <position position="253"/>
    </location>
</feature>
<comment type="domain">
    <text evidence="13">The last Arg residue of the ACP-binding site is essential for the weak association between ACP/AcpP and FabH.</text>
</comment>
<accession>A0A7V1LLU1</accession>
<dbReference type="Pfam" id="PF08545">
    <property type="entry name" value="ACP_syn_III"/>
    <property type="match status" value="1"/>
</dbReference>
<dbReference type="Pfam" id="PF08541">
    <property type="entry name" value="ACP_syn_III_C"/>
    <property type="match status" value="1"/>
</dbReference>
<evidence type="ECO:0000256" key="6">
    <source>
        <dbReference type="ARBA" id="ARBA00022679"/>
    </source>
</evidence>
<keyword evidence="9 13" id="KW-0275">Fatty acid biosynthesis</keyword>
<comment type="catalytic activity">
    <reaction evidence="12">
        <text>malonyl-[ACP] + acetyl-CoA + H(+) = 3-oxobutanoyl-[ACP] + CO2 + CoA</text>
        <dbReference type="Rhea" id="RHEA:12080"/>
        <dbReference type="Rhea" id="RHEA-COMP:9623"/>
        <dbReference type="Rhea" id="RHEA-COMP:9625"/>
        <dbReference type="ChEBI" id="CHEBI:15378"/>
        <dbReference type="ChEBI" id="CHEBI:16526"/>
        <dbReference type="ChEBI" id="CHEBI:57287"/>
        <dbReference type="ChEBI" id="CHEBI:57288"/>
        <dbReference type="ChEBI" id="CHEBI:78449"/>
        <dbReference type="ChEBI" id="CHEBI:78450"/>
        <dbReference type="EC" id="2.3.1.180"/>
    </reaction>
    <physiologicalReaction direction="left-to-right" evidence="12">
        <dbReference type="Rhea" id="RHEA:12081"/>
    </physiologicalReaction>
</comment>
<dbReference type="InterPro" id="IPR004655">
    <property type="entry name" value="FabH"/>
</dbReference>
<evidence type="ECO:0000256" key="1">
    <source>
        <dbReference type="ARBA" id="ARBA00005194"/>
    </source>
</evidence>
<evidence type="ECO:0000256" key="9">
    <source>
        <dbReference type="ARBA" id="ARBA00023160"/>
    </source>
</evidence>
<feature type="domain" description="Beta-ketoacyl-[acyl-carrier-protein] synthase III N-terminal" evidence="15">
    <location>
        <begin position="108"/>
        <end position="185"/>
    </location>
</feature>
<dbReference type="Proteomes" id="UP000886005">
    <property type="component" value="Unassembled WGS sequence"/>
</dbReference>
<protein>
    <recommendedName>
        <fullName evidence="3 13">Beta-ketoacyl-[acyl-carrier-protein] synthase III</fullName>
        <shortName evidence="13">Beta-ketoacyl-ACP synthase III</shortName>
        <shortName evidence="13">KAS III</shortName>
        <ecNumber evidence="3 13">2.3.1.180</ecNumber>
    </recommendedName>
    <alternativeName>
        <fullName evidence="13">3-oxoacyl-[acyl-carrier-protein] synthase 3</fullName>
    </alternativeName>
    <alternativeName>
        <fullName evidence="13">3-oxoacyl-[acyl-carrier-protein] synthase III</fullName>
    </alternativeName>
</protein>
<sequence length="333" mass="36427">MSPRAKISAVAHYVPDKVLTNFDLEKMVDTSDEWIRSRTGISERRILEDGRATSDMGAEAVKRLCEQRGIHPDEIDLIIVGTVTPDMFFPSTGNLIQEKVGAKNAWSYDVAAACSGFLYALASGAQYITSGMHKKVVVVGGDKMSSIVNYKDRNTCVIFGDAAGAVLLEPDDEYGIMDFILHSDGSGAEYLRMKAGGSLYPASLETVTQDWHFLYQDGKQVFKFAVTKMAEVSVQILEKNNLTGNDLSLFVPHQANLRIIDAAVKRLGIDYEKVMININKYGNTTAATIPLALSEAYQQGKLEKGDLVLFATFGGGFTWGSTLLSWALDKPSV</sequence>
<evidence type="ECO:0000256" key="7">
    <source>
        <dbReference type="ARBA" id="ARBA00022832"/>
    </source>
</evidence>
<dbReference type="FunFam" id="3.40.47.10:FF:000004">
    <property type="entry name" value="3-oxoacyl-[acyl-carrier-protein] synthase 3"/>
    <property type="match status" value="1"/>
</dbReference>
<dbReference type="AlphaFoldDB" id="A0A7V1LLU1"/>
<feature type="region of interest" description="ACP-binding" evidence="13">
    <location>
        <begin position="254"/>
        <end position="258"/>
    </location>
</feature>
<dbReference type="UniPathway" id="UPA00094"/>
<dbReference type="InterPro" id="IPR013751">
    <property type="entry name" value="ACP_syn_III_N"/>
</dbReference>
<gene>
    <name evidence="13" type="primary">fabH</name>
    <name evidence="16" type="ORF">ENJ10_06825</name>
</gene>
<comment type="subunit">
    <text evidence="13">Homodimer.</text>
</comment>
<evidence type="ECO:0000256" key="3">
    <source>
        <dbReference type="ARBA" id="ARBA00012333"/>
    </source>
</evidence>
<dbReference type="NCBIfam" id="TIGR00747">
    <property type="entry name" value="fabH"/>
    <property type="match status" value="1"/>
</dbReference>
<feature type="domain" description="Beta-ketoacyl-[acyl-carrier-protein] synthase III C-terminal" evidence="14">
    <location>
        <begin position="237"/>
        <end position="326"/>
    </location>
</feature>
<dbReference type="InterPro" id="IPR013747">
    <property type="entry name" value="ACP_syn_III_C"/>
</dbReference>
<dbReference type="GO" id="GO:0004315">
    <property type="term" value="F:3-oxoacyl-[acyl-carrier-protein] synthase activity"/>
    <property type="evidence" value="ECO:0007669"/>
    <property type="project" value="InterPro"/>
</dbReference>